<feature type="domain" description="Glycosyl transferase family 51" evidence="20">
    <location>
        <begin position="78"/>
        <end position="257"/>
    </location>
</feature>
<dbReference type="GO" id="GO:0030288">
    <property type="term" value="C:outer membrane-bounded periplasmic space"/>
    <property type="evidence" value="ECO:0007669"/>
    <property type="project" value="TreeGrafter"/>
</dbReference>
<evidence type="ECO:0000256" key="8">
    <source>
        <dbReference type="ARBA" id="ARBA00022676"/>
    </source>
</evidence>
<comment type="pathway">
    <text evidence="2">Cell wall biogenesis; peptidoglycan biosynthesis.</text>
</comment>
<dbReference type="RefSeq" id="WP_009581783.1">
    <property type="nucleotide sequence ID" value="NZ_AMZN01000066.1"/>
</dbReference>
<keyword evidence="22" id="KW-1185">Reference proteome</keyword>
<dbReference type="Pfam" id="PF00905">
    <property type="entry name" value="Transpeptidase"/>
    <property type="match status" value="1"/>
</dbReference>
<keyword evidence="7" id="KW-0645">Protease</keyword>
<keyword evidence="8" id="KW-0328">Glycosyltransferase</keyword>
<keyword evidence="18" id="KW-1133">Transmembrane helix</keyword>
<dbReference type="Pfam" id="PF00912">
    <property type="entry name" value="Transgly"/>
    <property type="match status" value="1"/>
</dbReference>
<dbReference type="InterPro" id="IPR050396">
    <property type="entry name" value="Glycosyltr_51/Transpeptidase"/>
</dbReference>
<dbReference type="GO" id="GO:0008658">
    <property type="term" value="F:penicillin binding"/>
    <property type="evidence" value="ECO:0007669"/>
    <property type="project" value="InterPro"/>
</dbReference>
<evidence type="ECO:0000256" key="2">
    <source>
        <dbReference type="ARBA" id="ARBA00004752"/>
    </source>
</evidence>
<gene>
    <name evidence="21" type="ORF">C900_04595</name>
</gene>
<dbReference type="InterPro" id="IPR012338">
    <property type="entry name" value="Beta-lactam/transpept-like"/>
</dbReference>
<evidence type="ECO:0000256" key="9">
    <source>
        <dbReference type="ARBA" id="ARBA00022679"/>
    </source>
</evidence>
<dbReference type="EMBL" id="AMZN01000066">
    <property type="protein sequence ID" value="ELR69892.1"/>
    <property type="molecule type" value="Genomic_DNA"/>
</dbReference>
<dbReference type="InterPro" id="IPR001264">
    <property type="entry name" value="Glyco_trans_51"/>
</dbReference>
<dbReference type="GO" id="GO:0071555">
    <property type="term" value="P:cell wall organization"/>
    <property type="evidence" value="ECO:0007669"/>
    <property type="project" value="UniProtKB-KW"/>
</dbReference>
<dbReference type="PATRIC" id="fig|1237149.3.peg.4111"/>
<feature type="domain" description="Penicillin-binding protein transpeptidase" evidence="19">
    <location>
        <begin position="438"/>
        <end position="674"/>
    </location>
</feature>
<evidence type="ECO:0000256" key="1">
    <source>
        <dbReference type="ARBA" id="ARBA00004236"/>
    </source>
</evidence>
<evidence type="ECO:0000256" key="10">
    <source>
        <dbReference type="ARBA" id="ARBA00022801"/>
    </source>
</evidence>
<comment type="caution">
    <text evidence="21">The sequence shown here is derived from an EMBL/GenBank/DDBJ whole genome shotgun (WGS) entry which is preliminary data.</text>
</comment>
<dbReference type="Proteomes" id="UP000011135">
    <property type="component" value="Unassembled WGS sequence"/>
</dbReference>
<dbReference type="GO" id="GO:0008955">
    <property type="term" value="F:peptidoglycan glycosyltransferase activity"/>
    <property type="evidence" value="ECO:0007669"/>
    <property type="project" value="UniProtKB-EC"/>
</dbReference>
<dbReference type="GO" id="GO:0008360">
    <property type="term" value="P:regulation of cell shape"/>
    <property type="evidence" value="ECO:0007669"/>
    <property type="project" value="UniProtKB-KW"/>
</dbReference>
<dbReference type="OrthoDB" id="9766909at2"/>
<keyword evidence="15" id="KW-0961">Cell wall biogenesis/degradation</keyword>
<organism evidence="21 22">
    <name type="scientific">Fulvivirga imtechensis AK7</name>
    <dbReference type="NCBI Taxonomy" id="1237149"/>
    <lineage>
        <taxon>Bacteria</taxon>
        <taxon>Pseudomonadati</taxon>
        <taxon>Bacteroidota</taxon>
        <taxon>Cytophagia</taxon>
        <taxon>Cytophagales</taxon>
        <taxon>Fulvivirgaceae</taxon>
        <taxon>Fulvivirga</taxon>
    </lineage>
</organism>
<comment type="similarity">
    <text evidence="3">In the C-terminal section; belongs to the transpeptidase family.</text>
</comment>
<evidence type="ECO:0000256" key="12">
    <source>
        <dbReference type="ARBA" id="ARBA00022984"/>
    </source>
</evidence>
<comment type="catalytic activity">
    <reaction evidence="16">
        <text>Preferential cleavage: (Ac)2-L-Lys-D-Ala-|-D-Ala. Also transpeptidation of peptidyl-alanyl moieties that are N-acyl substituents of D-alanine.</text>
        <dbReference type="EC" id="3.4.16.4"/>
    </reaction>
</comment>
<comment type="similarity">
    <text evidence="4">In the N-terminal section; belongs to the glycosyltransferase 51 family.</text>
</comment>
<evidence type="ECO:0000256" key="3">
    <source>
        <dbReference type="ARBA" id="ARBA00007090"/>
    </source>
</evidence>
<protein>
    <submittedName>
        <fullName evidence="21">Multimodular transpeptidase-transglycosylase</fullName>
    </submittedName>
</protein>
<dbReference type="GO" id="GO:0009002">
    <property type="term" value="F:serine-type D-Ala-D-Ala carboxypeptidase activity"/>
    <property type="evidence" value="ECO:0007669"/>
    <property type="project" value="UniProtKB-EC"/>
</dbReference>
<keyword evidence="18" id="KW-0812">Transmembrane</keyword>
<evidence type="ECO:0000256" key="4">
    <source>
        <dbReference type="ARBA" id="ARBA00007739"/>
    </source>
</evidence>
<keyword evidence="5" id="KW-1003">Cell membrane</keyword>
<evidence type="ECO:0000256" key="15">
    <source>
        <dbReference type="ARBA" id="ARBA00023316"/>
    </source>
</evidence>
<comment type="subcellular location">
    <subcellularLocation>
        <location evidence="1">Cell membrane</location>
    </subcellularLocation>
</comment>
<dbReference type="Gene3D" id="1.10.3810.10">
    <property type="entry name" value="Biosynthetic peptidoglycan transglycosylase-like"/>
    <property type="match status" value="1"/>
</dbReference>
<evidence type="ECO:0000256" key="17">
    <source>
        <dbReference type="ARBA" id="ARBA00049902"/>
    </source>
</evidence>
<keyword evidence="12" id="KW-0573">Peptidoglycan synthesis</keyword>
<evidence type="ECO:0000256" key="5">
    <source>
        <dbReference type="ARBA" id="ARBA00022475"/>
    </source>
</evidence>
<keyword evidence="14" id="KW-0511">Multifunctional enzyme</keyword>
<dbReference type="Gene3D" id="3.40.710.10">
    <property type="entry name" value="DD-peptidase/beta-lactamase superfamily"/>
    <property type="match status" value="2"/>
</dbReference>
<feature type="transmembrane region" description="Helical" evidence="18">
    <location>
        <begin position="12"/>
        <end position="37"/>
    </location>
</feature>
<dbReference type="InterPro" id="IPR036950">
    <property type="entry name" value="PBP_transglycosylase"/>
</dbReference>
<dbReference type="STRING" id="1237149.C900_04595"/>
<dbReference type="eggNOG" id="COG5009">
    <property type="taxonomic scope" value="Bacteria"/>
</dbReference>
<dbReference type="GO" id="GO:0009252">
    <property type="term" value="P:peptidoglycan biosynthetic process"/>
    <property type="evidence" value="ECO:0007669"/>
    <property type="project" value="UniProtKB-KW"/>
</dbReference>
<comment type="catalytic activity">
    <reaction evidence="17">
        <text>[GlcNAc-(1-&gt;4)-Mur2Ac(oyl-L-Ala-gamma-D-Glu-L-Lys-D-Ala-D-Ala)](n)-di-trans,octa-cis-undecaprenyl diphosphate + beta-D-GlcNAc-(1-&gt;4)-Mur2Ac(oyl-L-Ala-gamma-D-Glu-L-Lys-D-Ala-D-Ala)-di-trans,octa-cis-undecaprenyl diphosphate = [GlcNAc-(1-&gt;4)-Mur2Ac(oyl-L-Ala-gamma-D-Glu-L-Lys-D-Ala-D-Ala)](n+1)-di-trans,octa-cis-undecaprenyl diphosphate + di-trans,octa-cis-undecaprenyl diphosphate + H(+)</text>
        <dbReference type="Rhea" id="RHEA:23708"/>
        <dbReference type="Rhea" id="RHEA-COMP:9602"/>
        <dbReference type="Rhea" id="RHEA-COMP:9603"/>
        <dbReference type="ChEBI" id="CHEBI:15378"/>
        <dbReference type="ChEBI" id="CHEBI:58405"/>
        <dbReference type="ChEBI" id="CHEBI:60033"/>
        <dbReference type="ChEBI" id="CHEBI:78435"/>
        <dbReference type="EC" id="2.4.99.28"/>
    </reaction>
</comment>
<evidence type="ECO:0000256" key="14">
    <source>
        <dbReference type="ARBA" id="ARBA00023268"/>
    </source>
</evidence>
<evidence type="ECO:0000256" key="6">
    <source>
        <dbReference type="ARBA" id="ARBA00022645"/>
    </source>
</evidence>
<keyword evidence="11" id="KW-0133">Cell shape</keyword>
<keyword evidence="9" id="KW-0808">Transferase</keyword>
<evidence type="ECO:0000313" key="21">
    <source>
        <dbReference type="EMBL" id="ELR69892.1"/>
    </source>
</evidence>
<dbReference type="PANTHER" id="PTHR32282:SF11">
    <property type="entry name" value="PENICILLIN-BINDING PROTEIN 1B"/>
    <property type="match status" value="1"/>
</dbReference>
<keyword evidence="13 18" id="KW-0472">Membrane</keyword>
<keyword evidence="6" id="KW-0121">Carboxypeptidase</keyword>
<evidence type="ECO:0000256" key="7">
    <source>
        <dbReference type="ARBA" id="ARBA00022670"/>
    </source>
</evidence>
<evidence type="ECO:0000256" key="16">
    <source>
        <dbReference type="ARBA" id="ARBA00034000"/>
    </source>
</evidence>
<dbReference type="GO" id="GO:0005886">
    <property type="term" value="C:plasma membrane"/>
    <property type="evidence" value="ECO:0007669"/>
    <property type="project" value="UniProtKB-SubCell"/>
</dbReference>
<dbReference type="InterPro" id="IPR023346">
    <property type="entry name" value="Lysozyme-like_dom_sf"/>
</dbReference>
<reference evidence="21 22" key="1">
    <citation type="submission" date="2012-12" db="EMBL/GenBank/DDBJ databases">
        <title>Genome assembly of Fulvivirga imtechensis AK7.</title>
        <authorList>
            <person name="Nupur N."/>
            <person name="Khatri I."/>
            <person name="Kumar R."/>
            <person name="Subramanian S."/>
            <person name="Pinnaka A."/>
        </authorList>
    </citation>
    <scope>NUCLEOTIDE SEQUENCE [LARGE SCALE GENOMIC DNA]</scope>
    <source>
        <strain evidence="21 22">AK7</strain>
    </source>
</reference>
<dbReference type="InterPro" id="IPR001460">
    <property type="entry name" value="PCN-bd_Tpept"/>
</dbReference>
<evidence type="ECO:0000256" key="11">
    <source>
        <dbReference type="ARBA" id="ARBA00022960"/>
    </source>
</evidence>
<accession>L8JRB6</accession>
<evidence type="ECO:0000313" key="22">
    <source>
        <dbReference type="Proteomes" id="UP000011135"/>
    </source>
</evidence>
<proteinExistence type="inferred from homology"/>
<sequence length="766" mass="87058">MDFKNFFNKQRKVFKILVIAIWIFLLGGVFLGGIYIWSVQTDFMGLYGGMPSLKALENPENDLSSELLSADGVSLGRYFRYNRSQVTYDELSEDLVNTLLLSEDHRYFDHSGMDFVAYLRVIKGILTLNYAGGGSTITQQLAKNLYTQDEELEGKIASLGGYPKRIVEKTKEWIISVYLERNFTKKEILAMYLNTAEFGSNAYGIKTAAETFFNKQPGELNLQESAVLVGLLQAVTFFNPVRNYENSIAKRNEVLYKVYKHGYKINTRQEYDSIAALPIELDYDVANQNKGLATYFRSVIRNDLMAWCRENGYDLWEDGLKIYTTIDSRMQRYAEEAMKEHMAELQKLFDEHWNGKNPWIDEKGREIPNFLNDRFKRTDHYRALVEKYGEGSDSIKIMMNMPHEMTVFTWNGEKDTVMSPMDSLNYYKRFLQAGLMSMEPHTGHIKAWVGGVDHKFFKYDHVKQGKRQPGSTFKAFVYGAAIEQGYPPCYEVVDIAITIPVPGGTWTAPNADGTYGTGDKMTIRQGMARSVNTITAYLMNQVKPQNVVDFAHRVGIESHLDAVPALALGVSDVSVYELVGAYSTFANQGIYTKPYYITKIEDKNGNIIENFVPKTRQAISQQTAYKMLYMLKGGVEERGGTSAGIDMELKIDNEIGGKTGTTNNASDGWYMGITKDLVTGVWVGGDERSIHFRNWYLGQGAKTARPIWEKYMLKVYKNQELGYTKGTFQRPVGGIDVNLDCSRYNTVESDSTVIEEEPAWNPNDFQ</sequence>
<evidence type="ECO:0000259" key="19">
    <source>
        <dbReference type="Pfam" id="PF00905"/>
    </source>
</evidence>
<dbReference type="PANTHER" id="PTHR32282">
    <property type="entry name" value="BINDING PROTEIN TRANSPEPTIDASE, PUTATIVE-RELATED"/>
    <property type="match status" value="1"/>
</dbReference>
<dbReference type="SUPFAM" id="SSF53955">
    <property type="entry name" value="Lysozyme-like"/>
    <property type="match status" value="1"/>
</dbReference>
<evidence type="ECO:0000256" key="13">
    <source>
        <dbReference type="ARBA" id="ARBA00023136"/>
    </source>
</evidence>
<evidence type="ECO:0000259" key="20">
    <source>
        <dbReference type="Pfam" id="PF00912"/>
    </source>
</evidence>
<keyword evidence="10" id="KW-0378">Hydrolase</keyword>
<evidence type="ECO:0000256" key="18">
    <source>
        <dbReference type="SAM" id="Phobius"/>
    </source>
</evidence>
<dbReference type="SUPFAM" id="SSF56601">
    <property type="entry name" value="beta-lactamase/transpeptidase-like"/>
    <property type="match status" value="1"/>
</dbReference>
<dbReference type="AlphaFoldDB" id="L8JRB6"/>
<dbReference type="GO" id="GO:0006508">
    <property type="term" value="P:proteolysis"/>
    <property type="evidence" value="ECO:0007669"/>
    <property type="project" value="UniProtKB-KW"/>
</dbReference>
<name>L8JRB6_9BACT</name>